<dbReference type="EC" id="1.8.3.2" evidence="10"/>
<keyword evidence="4 12" id="KW-0732">Signal</keyword>
<dbReference type="InterPro" id="IPR036249">
    <property type="entry name" value="Thioredoxin-like_sf"/>
</dbReference>
<gene>
    <name evidence="15" type="ORF">KIK155_LOCUS7584</name>
    <name evidence="16" type="ORF">TOA249_LOCUS19353</name>
</gene>
<dbReference type="SUPFAM" id="SSF69000">
    <property type="entry name" value="FAD-dependent thiol oxidase"/>
    <property type="match status" value="1"/>
</dbReference>
<dbReference type="InterPro" id="IPR036774">
    <property type="entry name" value="ERV/ALR_sulphydryl_oxid_sf"/>
</dbReference>
<evidence type="ECO:0000313" key="16">
    <source>
        <dbReference type="EMBL" id="CAF4737038.1"/>
    </source>
</evidence>
<evidence type="ECO:0000256" key="11">
    <source>
        <dbReference type="SAM" id="MobiDB-lite"/>
    </source>
</evidence>
<accession>A0A817ZTE7</accession>
<dbReference type="GO" id="GO:0003756">
    <property type="term" value="F:protein disulfide isomerase activity"/>
    <property type="evidence" value="ECO:0007669"/>
    <property type="project" value="TreeGrafter"/>
</dbReference>
<dbReference type="Gene3D" id="3.40.30.10">
    <property type="entry name" value="Glutaredoxin"/>
    <property type="match status" value="2"/>
</dbReference>
<keyword evidence="7" id="KW-1015">Disulfide bond</keyword>
<evidence type="ECO:0000256" key="10">
    <source>
        <dbReference type="RuleBase" id="RU371123"/>
    </source>
</evidence>
<dbReference type="GO" id="GO:0005615">
    <property type="term" value="C:extracellular space"/>
    <property type="evidence" value="ECO:0007669"/>
    <property type="project" value="TreeGrafter"/>
</dbReference>
<keyword evidence="10" id="KW-0812">Transmembrane</keyword>
<dbReference type="EMBL" id="CAJOBS010001505">
    <property type="protein sequence ID" value="CAF4737038.1"/>
    <property type="molecule type" value="Genomic_DNA"/>
</dbReference>
<dbReference type="PANTHER" id="PTHR22897:SF8">
    <property type="entry name" value="SULFHYDRYL OXIDASE"/>
    <property type="match status" value="1"/>
</dbReference>
<comment type="cofactor">
    <cofactor evidence="1 10">
        <name>FAD</name>
        <dbReference type="ChEBI" id="CHEBI:57692"/>
    </cofactor>
</comment>
<sequence length="701" mass="81391">MKSLFIIKYINLILFAIIANIPKTVTDASSSVNLVSLYNSNDKITVLTSENFSSAVNQSGTAWLIEFYASWCGHCQSYVNTYREIAIDTWTWKKIVRVGALNCYAGKNEAVCRQYGIRGYPTLRLIPPGTSSDNASKGIDIPAMNANAVENGLIKELEKMHKKYKSWPYFTPVNRITFEEIYSRIPPAVKVLLVIAEKRDDFTGRQVMLDFSQYREQIAICRTTTDGKLWHKFNISLTDVPALFVIFRNRTAQRINIERNNYSNIDTRNSFNNGIRSFIHRTHSIDDFDDHDLEEVILRKNALKNADKNQRVTHNKTITDDIGDNSTVHRKVNMVDLELALTYMFRTEVPQMKDIQGKAYDALVQWLSVLTKYFPGRAPVMAYFQQLLSSVNEKPHGFSGSLFRDMVDMKISNAYLPNDHVQYQHCAGSAPQYRGYPCALWLLFHTLTVSQYQAESQDINVTEVLLAIKNYIKFFFGCKQCSDNFMKETINITQLDSQNKHQAIIYLWKVHNSVNKRLQGQITEDPKHPKVQFPNRYLCTTCKSINNSQNNDDYDISKTIDFLLDYYSRKNIDISLISNKSRLLEELSTEEERLVSTAEYKDVKLQRVAYKNENLQHVEYRSEKLQHEEYRSEKLQHEEYKREKLQHTKHKEEKSQQVGSTNSLMIILQHSSLYVLLASIIIILVLFRRRFCKAKTKRYVI</sequence>
<dbReference type="Pfam" id="PF04777">
    <property type="entry name" value="Evr1_Alr"/>
    <property type="match status" value="1"/>
</dbReference>
<protein>
    <recommendedName>
        <fullName evidence="10">Sulfhydryl oxidase</fullName>
        <ecNumber evidence="10">1.8.3.2</ecNumber>
    </recommendedName>
</protein>
<keyword evidence="10" id="KW-1133">Transmembrane helix</keyword>
<keyword evidence="8" id="KW-0325">Glycoprotein</keyword>
<dbReference type="Proteomes" id="UP000663865">
    <property type="component" value="Unassembled WGS sequence"/>
</dbReference>
<evidence type="ECO:0000259" key="13">
    <source>
        <dbReference type="PROSITE" id="PS51324"/>
    </source>
</evidence>
<evidence type="ECO:0000259" key="14">
    <source>
        <dbReference type="PROSITE" id="PS51352"/>
    </source>
</evidence>
<evidence type="ECO:0000256" key="12">
    <source>
        <dbReference type="SAM" id="SignalP"/>
    </source>
</evidence>
<dbReference type="PANTHER" id="PTHR22897">
    <property type="entry name" value="QUIESCIN Q6-RELATED SULFHYDRYL OXIDASE"/>
    <property type="match status" value="1"/>
</dbReference>
<dbReference type="Pfam" id="PF00085">
    <property type="entry name" value="Thioredoxin"/>
    <property type="match status" value="1"/>
</dbReference>
<dbReference type="InterPro" id="IPR039798">
    <property type="entry name" value="Sulfhydryl_oxidase"/>
</dbReference>
<dbReference type="InterPro" id="IPR013766">
    <property type="entry name" value="Thioredoxin_domain"/>
</dbReference>
<name>A0A817ZTE7_9BILA</name>
<dbReference type="EMBL" id="CAJNYV010000932">
    <property type="protein sequence ID" value="CAF3395165.1"/>
    <property type="molecule type" value="Genomic_DNA"/>
</dbReference>
<feature type="chain" id="PRO_5035691538" description="Sulfhydryl oxidase" evidence="12">
    <location>
        <begin position="29"/>
        <end position="701"/>
    </location>
</feature>
<evidence type="ECO:0000256" key="3">
    <source>
        <dbReference type="ARBA" id="ARBA00022630"/>
    </source>
</evidence>
<dbReference type="PROSITE" id="PS51324">
    <property type="entry name" value="ERV_ALR"/>
    <property type="match status" value="1"/>
</dbReference>
<dbReference type="InterPro" id="IPR017937">
    <property type="entry name" value="Thioredoxin_CS"/>
</dbReference>
<proteinExistence type="inferred from homology"/>
<dbReference type="InterPro" id="IPR017905">
    <property type="entry name" value="ERV/ALR_sulphydryl_oxidase"/>
</dbReference>
<feature type="region of interest" description="Disordered" evidence="11">
    <location>
        <begin position="636"/>
        <end position="656"/>
    </location>
</feature>
<feature type="transmembrane region" description="Helical" evidence="10">
    <location>
        <begin position="664"/>
        <end position="687"/>
    </location>
</feature>
<evidence type="ECO:0000256" key="2">
    <source>
        <dbReference type="ARBA" id="ARBA00006041"/>
    </source>
</evidence>
<comment type="similarity">
    <text evidence="2">Belongs to the quiescin-sulfhydryl oxidase (QSOX) family.</text>
</comment>
<dbReference type="Gene3D" id="1.20.120.310">
    <property type="entry name" value="ERV/ALR sulfhydryl oxidase domain"/>
    <property type="match status" value="1"/>
</dbReference>
<dbReference type="Proteomes" id="UP000663838">
    <property type="component" value="Unassembled WGS sequence"/>
</dbReference>
<comment type="catalytic activity">
    <reaction evidence="9 10">
        <text>2 R'C(R)SH + O2 = R'C(R)S-S(R)CR' + H2O2</text>
        <dbReference type="Rhea" id="RHEA:17357"/>
        <dbReference type="ChEBI" id="CHEBI:15379"/>
        <dbReference type="ChEBI" id="CHEBI:16240"/>
        <dbReference type="ChEBI" id="CHEBI:16520"/>
        <dbReference type="ChEBI" id="CHEBI:17412"/>
        <dbReference type="EC" id="1.8.3.2"/>
    </reaction>
</comment>
<keyword evidence="6 10" id="KW-0560">Oxidoreductase</keyword>
<dbReference type="GO" id="GO:0016971">
    <property type="term" value="F:flavin-dependent sulfhydryl oxidase activity"/>
    <property type="evidence" value="ECO:0007669"/>
    <property type="project" value="InterPro"/>
</dbReference>
<dbReference type="Gene3D" id="1.20.120.1960">
    <property type="entry name" value="QSOX sulfhydryl oxidase domain"/>
    <property type="match status" value="1"/>
</dbReference>
<evidence type="ECO:0000256" key="9">
    <source>
        <dbReference type="ARBA" id="ARBA00048864"/>
    </source>
</evidence>
<evidence type="ECO:0000313" key="15">
    <source>
        <dbReference type="EMBL" id="CAF3395165.1"/>
    </source>
</evidence>
<dbReference type="InterPro" id="IPR042568">
    <property type="entry name" value="QSOX_FAD-bd_sf"/>
</dbReference>
<evidence type="ECO:0000256" key="1">
    <source>
        <dbReference type="ARBA" id="ARBA00001974"/>
    </source>
</evidence>
<feature type="domain" description="ERV/ALR sulfhydryl oxidase" evidence="13">
    <location>
        <begin position="429"/>
        <end position="537"/>
    </location>
</feature>
<feature type="signal peptide" evidence="12">
    <location>
        <begin position="1"/>
        <end position="28"/>
    </location>
</feature>
<feature type="domain" description="Thioredoxin" evidence="14">
    <location>
        <begin position="26"/>
        <end position="159"/>
    </location>
</feature>
<evidence type="ECO:0000256" key="5">
    <source>
        <dbReference type="ARBA" id="ARBA00022827"/>
    </source>
</evidence>
<dbReference type="SUPFAM" id="SSF52833">
    <property type="entry name" value="Thioredoxin-like"/>
    <property type="match status" value="1"/>
</dbReference>
<comment type="caution">
    <text evidence="15">The sequence shown here is derived from an EMBL/GenBank/DDBJ whole genome shotgun (WGS) entry which is preliminary data.</text>
</comment>
<evidence type="ECO:0000256" key="4">
    <source>
        <dbReference type="ARBA" id="ARBA00022729"/>
    </source>
</evidence>
<dbReference type="InterPro" id="IPR040986">
    <property type="entry name" value="QSOX_FAD-bd_dom"/>
</dbReference>
<keyword evidence="5 10" id="KW-0274">FAD</keyword>
<evidence type="ECO:0000313" key="17">
    <source>
        <dbReference type="Proteomes" id="UP000663865"/>
    </source>
</evidence>
<keyword evidence="3 10" id="KW-0285">Flavoprotein</keyword>
<dbReference type="AlphaFoldDB" id="A0A817ZTE7"/>
<dbReference type="PROSITE" id="PS51352">
    <property type="entry name" value="THIOREDOXIN_2"/>
    <property type="match status" value="1"/>
</dbReference>
<organism evidence="15 17">
    <name type="scientific">Rotaria socialis</name>
    <dbReference type="NCBI Taxonomy" id="392032"/>
    <lineage>
        <taxon>Eukaryota</taxon>
        <taxon>Metazoa</taxon>
        <taxon>Spiralia</taxon>
        <taxon>Gnathifera</taxon>
        <taxon>Rotifera</taxon>
        <taxon>Eurotatoria</taxon>
        <taxon>Bdelloidea</taxon>
        <taxon>Philodinida</taxon>
        <taxon>Philodinidae</taxon>
        <taxon>Rotaria</taxon>
    </lineage>
</organism>
<dbReference type="GO" id="GO:0000139">
    <property type="term" value="C:Golgi membrane"/>
    <property type="evidence" value="ECO:0007669"/>
    <property type="project" value="TreeGrafter"/>
</dbReference>
<reference evidence="15" key="1">
    <citation type="submission" date="2021-02" db="EMBL/GenBank/DDBJ databases">
        <authorList>
            <person name="Nowell W R."/>
        </authorList>
    </citation>
    <scope>NUCLEOTIDE SEQUENCE</scope>
</reference>
<dbReference type="Pfam" id="PF18371">
    <property type="entry name" value="FAD_SOX"/>
    <property type="match status" value="1"/>
</dbReference>
<dbReference type="GO" id="GO:0006457">
    <property type="term" value="P:protein folding"/>
    <property type="evidence" value="ECO:0007669"/>
    <property type="project" value="TreeGrafter"/>
</dbReference>
<dbReference type="PROSITE" id="PS00194">
    <property type="entry name" value="THIOREDOXIN_1"/>
    <property type="match status" value="1"/>
</dbReference>
<evidence type="ECO:0000256" key="7">
    <source>
        <dbReference type="ARBA" id="ARBA00023157"/>
    </source>
</evidence>
<evidence type="ECO:0000256" key="6">
    <source>
        <dbReference type="ARBA" id="ARBA00023002"/>
    </source>
</evidence>
<evidence type="ECO:0000256" key="8">
    <source>
        <dbReference type="ARBA" id="ARBA00023180"/>
    </source>
</evidence>
<feature type="compositionally biased region" description="Basic and acidic residues" evidence="11">
    <location>
        <begin position="636"/>
        <end position="655"/>
    </location>
</feature>
<keyword evidence="10" id="KW-0472">Membrane</keyword>